<dbReference type="AlphaFoldDB" id="A0ABD3UXJ4"/>
<gene>
    <name evidence="1" type="ORF">ACJMK2_013444</name>
    <name evidence="2" type="ORF">ACJMK2_013448</name>
</gene>
<name>A0ABD3UXJ4_SINWO</name>
<accession>A0ABD3UXJ4</accession>
<comment type="caution">
    <text evidence="1">The sequence shown here is derived from an EMBL/GenBank/DDBJ whole genome shotgun (WGS) entry which is preliminary data.</text>
</comment>
<dbReference type="Proteomes" id="UP001634394">
    <property type="component" value="Unassembled WGS sequence"/>
</dbReference>
<organism evidence="1 3">
    <name type="scientific">Sinanodonta woodiana</name>
    <name type="common">Chinese pond mussel</name>
    <name type="synonym">Anodonta woodiana</name>
    <dbReference type="NCBI Taxonomy" id="1069815"/>
    <lineage>
        <taxon>Eukaryota</taxon>
        <taxon>Metazoa</taxon>
        <taxon>Spiralia</taxon>
        <taxon>Lophotrochozoa</taxon>
        <taxon>Mollusca</taxon>
        <taxon>Bivalvia</taxon>
        <taxon>Autobranchia</taxon>
        <taxon>Heteroconchia</taxon>
        <taxon>Palaeoheterodonta</taxon>
        <taxon>Unionida</taxon>
        <taxon>Unionoidea</taxon>
        <taxon>Unionidae</taxon>
        <taxon>Unioninae</taxon>
        <taxon>Sinanodonta</taxon>
    </lineage>
</organism>
<keyword evidence="3" id="KW-1185">Reference proteome</keyword>
<protein>
    <submittedName>
        <fullName evidence="1">Uncharacterized protein</fullName>
    </submittedName>
</protein>
<reference evidence="1 3" key="1">
    <citation type="submission" date="2024-11" db="EMBL/GenBank/DDBJ databases">
        <title>Chromosome-level genome assembly of the freshwater bivalve Anodonta woodiana.</title>
        <authorList>
            <person name="Chen X."/>
        </authorList>
    </citation>
    <scope>NUCLEOTIDE SEQUENCE [LARGE SCALE GENOMIC DNA]</scope>
    <source>
        <strain evidence="1">MN2024</strain>
        <tissue evidence="1">Gills</tissue>
    </source>
</reference>
<proteinExistence type="predicted"/>
<evidence type="ECO:0000313" key="2">
    <source>
        <dbReference type="EMBL" id="KAL3854170.1"/>
    </source>
</evidence>
<evidence type="ECO:0000313" key="1">
    <source>
        <dbReference type="EMBL" id="KAL3854166.1"/>
    </source>
</evidence>
<dbReference type="EMBL" id="JBJQND010000014">
    <property type="protein sequence ID" value="KAL3854170.1"/>
    <property type="molecule type" value="Genomic_DNA"/>
</dbReference>
<evidence type="ECO:0000313" key="3">
    <source>
        <dbReference type="Proteomes" id="UP001634394"/>
    </source>
</evidence>
<sequence>MKLERFITMRQFLDLNNVDFMPTVPNVGDYQIFRDANNSGNFLHVQHIHWDLGKDPDTFWSLRNIRREDVNNGSFSIMYGMGEMARGERNFVIRQFVGTHFVVSPSYPQPHRGCSMNISVSSDVFGTATGYQVCAWGEYTTPTTPSDVQVYCSDILFIWFMENDNQENEIEFATLQARMDNFNTHLGIIDKQVKAVVSEQVVEDEDFKKLEKRCETIETKINDLDATQRVQELEITRKVNFADVIVKQMNVAVKKGGVKKNKRSKERK</sequence>
<dbReference type="EMBL" id="JBJQND010000014">
    <property type="protein sequence ID" value="KAL3854166.1"/>
    <property type="molecule type" value="Genomic_DNA"/>
</dbReference>